<name>A0A176VKU4_MARPO</name>
<dbReference type="GO" id="GO:0006508">
    <property type="term" value="P:proteolysis"/>
    <property type="evidence" value="ECO:0007669"/>
    <property type="project" value="UniProtKB-KW"/>
</dbReference>
<keyword evidence="11 13" id="KW-0472">Membrane</keyword>
<keyword evidence="10" id="KW-0482">Metalloprotease</keyword>
<keyword evidence="7" id="KW-0378">Hydrolase</keyword>
<evidence type="ECO:0000313" key="15">
    <source>
        <dbReference type="EMBL" id="OAE21520.1"/>
    </source>
</evidence>
<feature type="transmembrane region" description="Helical" evidence="13">
    <location>
        <begin position="489"/>
        <end position="509"/>
    </location>
</feature>
<evidence type="ECO:0000256" key="8">
    <source>
        <dbReference type="ARBA" id="ARBA00022946"/>
    </source>
</evidence>
<keyword evidence="3" id="KW-0150">Chloroplast</keyword>
<dbReference type="EMBL" id="LVLJ01003422">
    <property type="protein sequence ID" value="OAE21520.1"/>
    <property type="molecule type" value="Genomic_DNA"/>
</dbReference>
<keyword evidence="8" id="KW-0809">Transit peptide</keyword>
<evidence type="ECO:0000256" key="11">
    <source>
        <dbReference type="ARBA" id="ARBA00023136"/>
    </source>
</evidence>
<evidence type="ECO:0000256" key="7">
    <source>
        <dbReference type="ARBA" id="ARBA00022801"/>
    </source>
</evidence>
<dbReference type="PROSITE" id="PS51257">
    <property type="entry name" value="PROKAR_LIPOPROTEIN"/>
    <property type="match status" value="1"/>
</dbReference>
<dbReference type="InterPro" id="IPR008915">
    <property type="entry name" value="Peptidase_M50"/>
</dbReference>
<proteinExistence type="inferred from homology"/>
<protein>
    <recommendedName>
        <fullName evidence="14">Peptidase M50 domain-containing protein</fullName>
    </recommendedName>
</protein>
<evidence type="ECO:0000256" key="4">
    <source>
        <dbReference type="ARBA" id="ARBA00022640"/>
    </source>
</evidence>
<evidence type="ECO:0000256" key="6">
    <source>
        <dbReference type="ARBA" id="ARBA00022692"/>
    </source>
</evidence>
<evidence type="ECO:0000313" key="16">
    <source>
        <dbReference type="Proteomes" id="UP000077202"/>
    </source>
</evidence>
<feature type="compositionally biased region" description="Low complexity" evidence="12">
    <location>
        <begin position="36"/>
        <end position="57"/>
    </location>
</feature>
<keyword evidence="5" id="KW-0645">Protease</keyword>
<dbReference type="Pfam" id="PF02163">
    <property type="entry name" value="Peptidase_M50"/>
    <property type="match status" value="1"/>
</dbReference>
<sequence>MVWRIGAAPAAASVGCGLRVDFLAGEQCAKSVSQPSFRGGAAPAPAPASLSSSSLSSFGGGRKQRMRVQEVLVGVARYRPSFRDQQQQRQKLHPNCFLSQMLTPRATTLCSSSGQVVSCANAFINARNLSSNCQLRRDRKQGYGHGAILRQGERILGPRGLGQCGALVVGGSGNWSSVKGCRWKQQQKRSRIRVRGAAGDGDDKESGASVTTEEKEPEAKEVNQLVDSTPSSSSSGSPPPGDGEELPIQLLPHAFSFVELIGPEKVDPEDIKILKEKVFGYTSFWITGQEPFGDLGEGVLLLGNLRGNRDEVFAKLQRGLKEKMGNKYDMFMVEEPNAEDEDPRGGPRVSFVLLRQEVSDTGPTTLWQYIVAIILFVLTGGTCLELGISSQLSRLPPEVVQYITNPETTVPPDLQVLVPYVDSALPLAYGVFGVQLFHELGHRLAAAPRNVKLGIPYFIPNITLGSFGAITQFKSICPDRTSKFDVSMAGPLAGGLLSLAMFGVGLILSTNPEASSQVVQVPSLLLQGSLLLGLVTRGALGYTALHATTVSIHPLVIAGWCGLTTTAFNLLPVGCLDGGRAIQAALGKTALNISGLITYLLLGLGALGGPLSLPWGLYIIIAQRSPEKPCLNDVSDVGSWRKGSLLLISLLVIATLLPVWDELAEELGIGIVNTLQAMANAKTEDREFFEGSEKCTLQFLFGNGAIL</sequence>
<feature type="transmembrane region" description="Helical" evidence="13">
    <location>
        <begin position="521"/>
        <end position="540"/>
    </location>
</feature>
<comment type="subcellular location">
    <subcellularLocation>
        <location evidence="1">Plastid</location>
        <location evidence="1">Chloroplast membrane</location>
        <topology evidence="1">Multi-pass membrane protein</topology>
    </subcellularLocation>
</comment>
<dbReference type="InterPro" id="IPR044838">
    <property type="entry name" value="EGY1-like"/>
</dbReference>
<feature type="transmembrane region" description="Helical" evidence="13">
    <location>
        <begin position="366"/>
        <end position="388"/>
    </location>
</feature>
<dbReference type="AlphaFoldDB" id="A0A176VKU4"/>
<evidence type="ECO:0000256" key="10">
    <source>
        <dbReference type="ARBA" id="ARBA00023049"/>
    </source>
</evidence>
<evidence type="ECO:0000256" key="13">
    <source>
        <dbReference type="SAM" id="Phobius"/>
    </source>
</evidence>
<evidence type="ECO:0000256" key="9">
    <source>
        <dbReference type="ARBA" id="ARBA00022989"/>
    </source>
</evidence>
<keyword evidence="9 13" id="KW-1133">Transmembrane helix</keyword>
<feature type="transmembrane region" description="Helical" evidence="13">
    <location>
        <begin position="552"/>
        <end position="571"/>
    </location>
</feature>
<evidence type="ECO:0000256" key="12">
    <source>
        <dbReference type="SAM" id="MobiDB-lite"/>
    </source>
</evidence>
<feature type="transmembrane region" description="Helical" evidence="13">
    <location>
        <begin position="643"/>
        <end position="660"/>
    </location>
</feature>
<evidence type="ECO:0000256" key="5">
    <source>
        <dbReference type="ARBA" id="ARBA00022670"/>
    </source>
</evidence>
<reference evidence="15" key="1">
    <citation type="submission" date="2016-03" db="EMBL/GenBank/DDBJ databases">
        <title>Mechanisms controlling the formation of the plant cell surface in tip-growing cells are functionally conserved among land plants.</title>
        <authorList>
            <person name="Honkanen S."/>
            <person name="Jones V.A."/>
            <person name="Morieri G."/>
            <person name="Champion C."/>
            <person name="Hetherington A.J."/>
            <person name="Kelly S."/>
            <person name="Saint-Marcoux D."/>
            <person name="Proust H."/>
            <person name="Prescott H."/>
            <person name="Dolan L."/>
        </authorList>
    </citation>
    <scope>NUCLEOTIDE SEQUENCE [LARGE SCALE GENOMIC DNA]</scope>
    <source>
        <tissue evidence="15">Whole gametophyte</tissue>
    </source>
</reference>
<feature type="domain" description="Peptidase M50" evidence="14">
    <location>
        <begin position="429"/>
        <end position="589"/>
    </location>
</feature>
<feature type="compositionally biased region" description="Basic and acidic residues" evidence="12">
    <location>
        <begin position="212"/>
        <end position="221"/>
    </location>
</feature>
<organism evidence="15 16">
    <name type="scientific">Marchantia polymorpha subsp. ruderalis</name>
    <dbReference type="NCBI Taxonomy" id="1480154"/>
    <lineage>
        <taxon>Eukaryota</taxon>
        <taxon>Viridiplantae</taxon>
        <taxon>Streptophyta</taxon>
        <taxon>Embryophyta</taxon>
        <taxon>Marchantiophyta</taxon>
        <taxon>Marchantiopsida</taxon>
        <taxon>Marchantiidae</taxon>
        <taxon>Marchantiales</taxon>
        <taxon>Marchantiaceae</taxon>
        <taxon>Marchantia</taxon>
    </lineage>
</organism>
<feature type="region of interest" description="Disordered" evidence="12">
    <location>
        <begin position="36"/>
        <end position="62"/>
    </location>
</feature>
<dbReference type="PANTHER" id="PTHR31412">
    <property type="entry name" value="ZINC METALLOPROTEASE EGY1"/>
    <property type="match status" value="1"/>
</dbReference>
<dbReference type="GO" id="GO:0008237">
    <property type="term" value="F:metallopeptidase activity"/>
    <property type="evidence" value="ECO:0007669"/>
    <property type="project" value="UniProtKB-KW"/>
</dbReference>
<feature type="transmembrane region" description="Helical" evidence="13">
    <location>
        <begin position="596"/>
        <end position="622"/>
    </location>
</feature>
<keyword evidence="16" id="KW-1185">Reference proteome</keyword>
<evidence type="ECO:0000259" key="14">
    <source>
        <dbReference type="Pfam" id="PF02163"/>
    </source>
</evidence>
<accession>A0A176VKU4</accession>
<keyword evidence="6 13" id="KW-0812">Transmembrane</keyword>
<gene>
    <name evidence="15" type="ORF">AXG93_2116s1350</name>
</gene>
<feature type="region of interest" description="Disordered" evidence="12">
    <location>
        <begin position="189"/>
        <end position="247"/>
    </location>
</feature>
<evidence type="ECO:0000256" key="1">
    <source>
        <dbReference type="ARBA" id="ARBA00004508"/>
    </source>
</evidence>
<evidence type="ECO:0000256" key="2">
    <source>
        <dbReference type="ARBA" id="ARBA00007931"/>
    </source>
</evidence>
<dbReference type="PANTHER" id="PTHR31412:SF0">
    <property type="entry name" value="ZINC METALLOPROTEASE EGY1, CHLOROPLASTIC-RELATED"/>
    <property type="match status" value="1"/>
</dbReference>
<comment type="caution">
    <text evidence="15">The sequence shown here is derived from an EMBL/GenBank/DDBJ whole genome shotgun (WGS) entry which is preliminary data.</text>
</comment>
<keyword evidence="4" id="KW-0934">Plastid</keyword>
<evidence type="ECO:0000256" key="3">
    <source>
        <dbReference type="ARBA" id="ARBA00022528"/>
    </source>
</evidence>
<dbReference type="GO" id="GO:0031969">
    <property type="term" value="C:chloroplast membrane"/>
    <property type="evidence" value="ECO:0007669"/>
    <property type="project" value="UniProtKB-SubCell"/>
</dbReference>
<dbReference type="CDD" id="cd06160">
    <property type="entry name" value="S2P-M50_like_2"/>
    <property type="match status" value="1"/>
</dbReference>
<dbReference type="Proteomes" id="UP000077202">
    <property type="component" value="Unassembled WGS sequence"/>
</dbReference>
<comment type="similarity">
    <text evidence="2">Belongs to the peptidase M50B family.</text>
</comment>